<evidence type="ECO:0000256" key="3">
    <source>
        <dbReference type="ARBA" id="ARBA00022553"/>
    </source>
</evidence>
<dbReference type="InterPro" id="IPR036890">
    <property type="entry name" value="HATPase_C_sf"/>
</dbReference>
<evidence type="ECO:0000259" key="9">
    <source>
        <dbReference type="Pfam" id="PF13581"/>
    </source>
</evidence>
<dbReference type="PANTHER" id="PTHR41523:SF8">
    <property type="entry name" value="ETHYLENE RESPONSE SENSOR PROTEIN"/>
    <property type="match status" value="1"/>
</dbReference>
<dbReference type="Pfam" id="PF07568">
    <property type="entry name" value="HisKA_2"/>
    <property type="match status" value="1"/>
</dbReference>
<dbReference type="Gene3D" id="3.30.565.10">
    <property type="entry name" value="Histidine kinase-like ATPase, C-terminal domain"/>
    <property type="match status" value="1"/>
</dbReference>
<dbReference type="EC" id="2.7.13.3" evidence="2"/>
<gene>
    <name evidence="10" type="ORF">H9L15_14675</name>
</gene>
<name>A0ABX6SZZ5_9SPHN</name>
<dbReference type="CDD" id="cd16936">
    <property type="entry name" value="HATPase_RsbW-like"/>
    <property type="match status" value="1"/>
</dbReference>
<proteinExistence type="predicted"/>
<evidence type="ECO:0000259" key="8">
    <source>
        <dbReference type="Pfam" id="PF07568"/>
    </source>
</evidence>
<dbReference type="EMBL" id="CP060780">
    <property type="protein sequence ID" value="QNP43159.1"/>
    <property type="molecule type" value="Genomic_DNA"/>
</dbReference>
<dbReference type="PANTHER" id="PTHR41523">
    <property type="entry name" value="TWO-COMPONENT SYSTEM SENSOR PROTEIN"/>
    <property type="match status" value="1"/>
</dbReference>
<dbReference type="SUPFAM" id="SSF55874">
    <property type="entry name" value="ATPase domain of HSP90 chaperone/DNA topoisomerase II/histidine kinase"/>
    <property type="match status" value="1"/>
</dbReference>
<evidence type="ECO:0000256" key="4">
    <source>
        <dbReference type="ARBA" id="ARBA00022679"/>
    </source>
</evidence>
<feature type="domain" description="Histidine kinase/HSP90-like ATPase" evidence="9">
    <location>
        <begin position="111"/>
        <end position="182"/>
    </location>
</feature>
<accession>A0ABX6SZZ5</accession>
<organism evidence="10 11">
    <name type="scientific">Sphingomonas daechungensis</name>
    <dbReference type="NCBI Taxonomy" id="1176646"/>
    <lineage>
        <taxon>Bacteria</taxon>
        <taxon>Pseudomonadati</taxon>
        <taxon>Pseudomonadota</taxon>
        <taxon>Alphaproteobacteria</taxon>
        <taxon>Sphingomonadales</taxon>
        <taxon>Sphingomonadaceae</taxon>
        <taxon>Sphingomonas</taxon>
    </lineage>
</organism>
<keyword evidence="7" id="KW-0067">ATP-binding</keyword>
<evidence type="ECO:0000313" key="10">
    <source>
        <dbReference type="EMBL" id="QNP43159.1"/>
    </source>
</evidence>
<evidence type="ECO:0000256" key="2">
    <source>
        <dbReference type="ARBA" id="ARBA00012438"/>
    </source>
</evidence>
<feature type="domain" description="Signal transduction histidine kinase subgroup 2 dimerisation and phosphoacceptor" evidence="8">
    <location>
        <begin position="20"/>
        <end position="92"/>
    </location>
</feature>
<dbReference type="InterPro" id="IPR011495">
    <property type="entry name" value="Sig_transdc_His_kin_sub2_dim/P"/>
</dbReference>
<comment type="catalytic activity">
    <reaction evidence="1">
        <text>ATP + protein L-histidine = ADP + protein N-phospho-L-histidine.</text>
        <dbReference type="EC" id="2.7.13.3"/>
    </reaction>
</comment>
<dbReference type="RefSeq" id="WP_187714589.1">
    <property type="nucleotide sequence ID" value="NZ_BAABJC010000001.1"/>
</dbReference>
<evidence type="ECO:0000256" key="5">
    <source>
        <dbReference type="ARBA" id="ARBA00022741"/>
    </source>
</evidence>
<dbReference type="Proteomes" id="UP000516134">
    <property type="component" value="Chromosome"/>
</dbReference>
<evidence type="ECO:0000256" key="7">
    <source>
        <dbReference type="ARBA" id="ARBA00022840"/>
    </source>
</evidence>
<dbReference type="InterPro" id="IPR003594">
    <property type="entry name" value="HATPase_dom"/>
</dbReference>
<keyword evidence="6 10" id="KW-0418">Kinase</keyword>
<protein>
    <recommendedName>
        <fullName evidence="2">histidine kinase</fullName>
        <ecNumber evidence="2">2.7.13.3</ecNumber>
    </recommendedName>
</protein>
<dbReference type="GO" id="GO:0016301">
    <property type="term" value="F:kinase activity"/>
    <property type="evidence" value="ECO:0007669"/>
    <property type="project" value="UniProtKB-KW"/>
</dbReference>
<evidence type="ECO:0000313" key="11">
    <source>
        <dbReference type="Proteomes" id="UP000516134"/>
    </source>
</evidence>
<evidence type="ECO:0000256" key="1">
    <source>
        <dbReference type="ARBA" id="ARBA00000085"/>
    </source>
</evidence>
<dbReference type="Pfam" id="PF13581">
    <property type="entry name" value="HATPase_c_2"/>
    <property type="match status" value="1"/>
</dbReference>
<keyword evidence="4" id="KW-0808">Transferase</keyword>
<keyword evidence="5" id="KW-0547">Nucleotide-binding</keyword>
<sequence>MLATGIGTSIPRRSLNLIEEINHRVLNEYTEAIASLSVAAARSRHSATRSEIANVADRLREHAELHRVLSPPREGSEVNIAEYLGQICLKFSTAMLAQRGIFLVLDTADHLMAGETCWRIGLVVAELIRNAARHGLRDSGGEIFVQVTHEGGELRCLVRDTGRPPLNPAAGRGQSVIAGLVQELGGSAEWSFGPEGCAVLTRFPSMALLRSGPQQDLETIAGAL</sequence>
<reference evidence="10 11" key="1">
    <citation type="submission" date="2020-08" db="EMBL/GenBank/DDBJ databases">
        <title>Genome sequence of Sphingomonas daechungensis KACC 18115T.</title>
        <authorList>
            <person name="Hyun D.-W."/>
            <person name="Bae J.-W."/>
        </authorList>
    </citation>
    <scope>NUCLEOTIDE SEQUENCE [LARGE SCALE GENOMIC DNA]</scope>
    <source>
        <strain evidence="10 11">KACC 18115</strain>
    </source>
</reference>
<keyword evidence="11" id="KW-1185">Reference proteome</keyword>
<keyword evidence="3" id="KW-0597">Phosphoprotein</keyword>
<evidence type="ECO:0000256" key="6">
    <source>
        <dbReference type="ARBA" id="ARBA00022777"/>
    </source>
</evidence>